<dbReference type="EMBL" id="SNRY01001473">
    <property type="protein sequence ID" value="KAA6330665.1"/>
    <property type="molecule type" value="Genomic_DNA"/>
</dbReference>
<name>A0A5J4RAS2_9ZZZZ</name>
<dbReference type="PANTHER" id="PTHR33755:SF5">
    <property type="entry name" value="TYPE II TOXIN-ANTITOXIN SYSTEM RELE_PARE FAMILY TOXIN"/>
    <property type="match status" value="1"/>
</dbReference>
<sequence>MNEARHNLREIKEYIGKDNIRRANEVIKDLYEQTHDLEQYPHMGRMVPEYGDSHVRELIRGNYRIIYKVVDDDTIHILAVCHSSRLLGNVVPMDT</sequence>
<dbReference type="Gene3D" id="3.30.2310.20">
    <property type="entry name" value="RelE-like"/>
    <property type="match status" value="1"/>
</dbReference>
<dbReference type="PANTHER" id="PTHR33755">
    <property type="entry name" value="TOXIN PARE1-RELATED"/>
    <property type="match status" value="1"/>
</dbReference>
<keyword evidence="2" id="KW-1277">Toxin-antitoxin system</keyword>
<dbReference type="InterPro" id="IPR051803">
    <property type="entry name" value="TA_system_RelE-like_toxin"/>
</dbReference>
<evidence type="ECO:0000313" key="3">
    <source>
        <dbReference type="EMBL" id="KAA6330665.1"/>
    </source>
</evidence>
<gene>
    <name evidence="3" type="ORF">EZS27_020658</name>
</gene>
<organism evidence="3">
    <name type="scientific">termite gut metagenome</name>
    <dbReference type="NCBI Taxonomy" id="433724"/>
    <lineage>
        <taxon>unclassified sequences</taxon>
        <taxon>metagenomes</taxon>
        <taxon>organismal metagenomes</taxon>
    </lineage>
</organism>
<proteinExistence type="inferred from homology"/>
<comment type="caution">
    <text evidence="3">The sequence shown here is derived from an EMBL/GenBank/DDBJ whole genome shotgun (WGS) entry which is preliminary data.</text>
</comment>
<comment type="similarity">
    <text evidence="1">Belongs to the RelE toxin family.</text>
</comment>
<dbReference type="AlphaFoldDB" id="A0A5J4RAS2"/>
<evidence type="ECO:0000256" key="2">
    <source>
        <dbReference type="ARBA" id="ARBA00022649"/>
    </source>
</evidence>
<dbReference type="NCBIfam" id="TIGR02385">
    <property type="entry name" value="RelE_StbE"/>
    <property type="match status" value="1"/>
</dbReference>
<dbReference type="Pfam" id="PF05016">
    <property type="entry name" value="ParE_toxin"/>
    <property type="match status" value="1"/>
</dbReference>
<dbReference type="InterPro" id="IPR007712">
    <property type="entry name" value="RelE/ParE_toxin"/>
</dbReference>
<reference evidence="3" key="1">
    <citation type="submission" date="2019-03" db="EMBL/GenBank/DDBJ databases">
        <title>Single cell metagenomics reveals metabolic interactions within the superorganism composed of flagellate Streblomastix strix and complex community of Bacteroidetes bacteria on its surface.</title>
        <authorList>
            <person name="Treitli S.C."/>
            <person name="Kolisko M."/>
            <person name="Husnik F."/>
            <person name="Keeling P."/>
            <person name="Hampl V."/>
        </authorList>
    </citation>
    <scope>NUCLEOTIDE SEQUENCE</scope>
    <source>
        <strain evidence="3">STM</strain>
    </source>
</reference>
<dbReference type="InterPro" id="IPR035093">
    <property type="entry name" value="RelE/ParE_toxin_dom_sf"/>
</dbReference>
<evidence type="ECO:0000256" key="1">
    <source>
        <dbReference type="ARBA" id="ARBA00006226"/>
    </source>
</evidence>
<accession>A0A5J4RAS2</accession>
<protein>
    <submittedName>
        <fullName evidence="3">Uncharacterized protein</fullName>
    </submittedName>
</protein>
<dbReference type="SUPFAM" id="SSF143011">
    <property type="entry name" value="RelE-like"/>
    <property type="match status" value="1"/>
</dbReference>